<evidence type="ECO:0000256" key="1">
    <source>
        <dbReference type="ARBA" id="ARBA00022801"/>
    </source>
</evidence>
<keyword evidence="2" id="KW-0472">Membrane</keyword>
<dbReference type="Proteomes" id="UP000298058">
    <property type="component" value="Unassembled WGS sequence"/>
</dbReference>
<evidence type="ECO:0000313" key="5">
    <source>
        <dbReference type="Proteomes" id="UP000298058"/>
    </source>
</evidence>
<feature type="transmembrane region" description="Helical" evidence="2">
    <location>
        <begin position="307"/>
        <end position="325"/>
    </location>
</feature>
<keyword evidence="5" id="KW-1185">Reference proteome</keyword>
<feature type="transmembrane region" description="Helical" evidence="2">
    <location>
        <begin position="360"/>
        <end position="381"/>
    </location>
</feature>
<evidence type="ECO:0000313" key="4">
    <source>
        <dbReference type="EMBL" id="TGN17984.1"/>
    </source>
</evidence>
<dbReference type="InterPro" id="IPR052016">
    <property type="entry name" value="Bact_Sigma-Reg"/>
</dbReference>
<keyword evidence="2" id="KW-1133">Transmembrane helix</keyword>
<feature type="transmembrane region" description="Helical" evidence="2">
    <location>
        <begin position="393"/>
        <end position="413"/>
    </location>
</feature>
<dbReference type="InterPro" id="IPR011623">
    <property type="entry name" value="7TMR_DISM_rcpt_extracell_dom1"/>
</dbReference>
<protein>
    <submittedName>
        <fullName evidence="4">Protein phosphatase</fullName>
    </submittedName>
</protein>
<keyword evidence="2" id="KW-0812">Transmembrane</keyword>
<feature type="transmembrane region" description="Helical" evidence="2">
    <location>
        <begin position="238"/>
        <end position="257"/>
    </location>
</feature>
<gene>
    <name evidence="4" type="ORF">EHS15_15735</name>
</gene>
<dbReference type="Gene3D" id="3.60.40.10">
    <property type="entry name" value="PPM-type phosphatase domain"/>
    <property type="match status" value="1"/>
</dbReference>
<dbReference type="AlphaFoldDB" id="A0A4R9LV14"/>
<feature type="domain" description="PPM-type phosphatase" evidence="3">
    <location>
        <begin position="476"/>
        <end position="692"/>
    </location>
</feature>
<dbReference type="SUPFAM" id="SSF81606">
    <property type="entry name" value="PP2C-like"/>
    <property type="match status" value="1"/>
</dbReference>
<feature type="transmembrane region" description="Helical" evidence="2">
    <location>
        <begin position="277"/>
        <end position="295"/>
    </location>
</feature>
<organism evidence="4 5">
    <name type="scientific">Leptospira idonii</name>
    <dbReference type="NCBI Taxonomy" id="1193500"/>
    <lineage>
        <taxon>Bacteria</taxon>
        <taxon>Pseudomonadati</taxon>
        <taxon>Spirochaetota</taxon>
        <taxon>Spirochaetia</taxon>
        <taxon>Leptospirales</taxon>
        <taxon>Leptospiraceae</taxon>
        <taxon>Leptospira</taxon>
    </lineage>
</organism>
<dbReference type="OrthoDB" id="311727at2"/>
<sequence length="699" mass="80448">MRIDPSSPLRFLVGIFFLFLWGCDGVFLLPEETLVFRKGILDLSTYTFKEDSIVDIQGEWELYYDEFHYPPFHGEKKLTAYLDLPNSWQGMEVDGKTLPRTGHVTLRGTVLINKETVGQELRIFIPDVASSYRMFANGVLLGGQGKPGINRFDDAALIKPKYYTLIPDSDRIEIVFHISNYENNFGGFWAIPKIGNKYALDRERMITIARELFLLGALILIGLYHWGLYFYRRKEKSIFYFALFCFFLGIRVAFTGNRYILELFPDLHWPTVFRIEFTSYYFAVPVFLLFISHLFPLDSNKKFVKTILVLSFLFGLTLLLPISIFTILLNGFSAIVVVTIAYVIHVNTKAILNKRPNSKLFLIGLLAFASSVALDIIRHSLNDRGVSLTPYGLLSFIFFQSLILSSRIASAFTRAEELAESLKISNDSLLALTENLESMVSERTSQLNSTLQRLKKDLQLAKKIQQKILPTQDIHLPNIKFHLYFQPQDEVGGDFYDVFELENGTVRFFLADATGHGIQAALYTMAIKSEYEAIKRFITKTDDLMNHLNQKVQNKFAGLKIVFSCFLVDIDTITNTIYYSSAGHPDQILISKDQFHFFPRTGNIIGLRKEQPYTQNTTKFYPGDKLFLFTDGILEQKNTNREEYGRDRILNVLKRFVNKEGERIVAELVIDLFSFQGPSIQEDDQTMMFIEWESQKDRP</sequence>
<dbReference type="PANTHER" id="PTHR43156">
    <property type="entry name" value="STAGE II SPORULATION PROTEIN E-RELATED"/>
    <property type="match status" value="1"/>
</dbReference>
<dbReference type="EMBL" id="RQHW01000051">
    <property type="protein sequence ID" value="TGN17984.1"/>
    <property type="molecule type" value="Genomic_DNA"/>
</dbReference>
<evidence type="ECO:0000256" key="2">
    <source>
        <dbReference type="SAM" id="Phobius"/>
    </source>
</evidence>
<dbReference type="PANTHER" id="PTHR43156:SF2">
    <property type="entry name" value="STAGE II SPORULATION PROTEIN E"/>
    <property type="match status" value="1"/>
</dbReference>
<dbReference type="Pfam" id="PF07228">
    <property type="entry name" value="SpoIIE"/>
    <property type="match status" value="1"/>
</dbReference>
<keyword evidence="1" id="KW-0378">Hydrolase</keyword>
<name>A0A4R9LV14_9LEPT</name>
<feature type="transmembrane region" description="Helical" evidence="2">
    <location>
        <begin position="331"/>
        <end position="348"/>
    </location>
</feature>
<dbReference type="RefSeq" id="WP_135761551.1">
    <property type="nucleotide sequence ID" value="NZ_RQHW01000051.1"/>
</dbReference>
<dbReference type="GO" id="GO:0016791">
    <property type="term" value="F:phosphatase activity"/>
    <property type="evidence" value="ECO:0007669"/>
    <property type="project" value="TreeGrafter"/>
</dbReference>
<comment type="caution">
    <text evidence="4">The sequence shown here is derived from an EMBL/GenBank/DDBJ whole genome shotgun (WGS) entry which is preliminary data.</text>
</comment>
<proteinExistence type="predicted"/>
<accession>A0A4R9LV14</accession>
<dbReference type="InterPro" id="IPR001932">
    <property type="entry name" value="PPM-type_phosphatase-like_dom"/>
</dbReference>
<dbReference type="InterPro" id="IPR036457">
    <property type="entry name" value="PPM-type-like_dom_sf"/>
</dbReference>
<reference evidence="4" key="1">
    <citation type="journal article" date="2019" name="PLoS Negl. Trop. Dis.">
        <title>Revisiting the worldwide diversity of Leptospira species in the environment.</title>
        <authorList>
            <person name="Vincent A.T."/>
            <person name="Schiettekatte O."/>
            <person name="Bourhy P."/>
            <person name="Veyrier F.J."/>
            <person name="Picardeau M."/>
        </authorList>
    </citation>
    <scope>NUCLEOTIDE SEQUENCE [LARGE SCALE GENOMIC DNA]</scope>
    <source>
        <strain evidence="4">201300427</strain>
    </source>
</reference>
<evidence type="ECO:0000259" key="3">
    <source>
        <dbReference type="SMART" id="SM00331"/>
    </source>
</evidence>
<feature type="transmembrane region" description="Helical" evidence="2">
    <location>
        <begin position="212"/>
        <end position="231"/>
    </location>
</feature>
<dbReference type="SMART" id="SM00331">
    <property type="entry name" value="PP2C_SIG"/>
    <property type="match status" value="1"/>
</dbReference>
<dbReference type="Pfam" id="PF07695">
    <property type="entry name" value="7TMR-DISM_7TM"/>
    <property type="match status" value="1"/>
</dbReference>